<keyword evidence="2" id="KW-1185">Reference proteome</keyword>
<evidence type="ECO:0000313" key="2">
    <source>
        <dbReference type="Proteomes" id="UP000832011"/>
    </source>
</evidence>
<organism evidence="1 2">
    <name type="scientific">Vitreoscilla massiliensis</name>
    <dbReference type="NCBI Taxonomy" id="1689272"/>
    <lineage>
        <taxon>Bacteria</taxon>
        <taxon>Pseudomonadati</taxon>
        <taxon>Pseudomonadota</taxon>
        <taxon>Betaproteobacteria</taxon>
        <taxon>Neisseriales</taxon>
        <taxon>Neisseriaceae</taxon>
        <taxon>Vitreoscilla</taxon>
    </lineage>
</organism>
<evidence type="ECO:0000313" key="1">
    <source>
        <dbReference type="EMBL" id="UOO90174.1"/>
    </source>
</evidence>
<reference evidence="1 2" key="1">
    <citation type="journal article" date="2022" name="Res Sq">
        <title>Evolution of multicellular longitudinally dividing oral cavity symbionts (Neisseriaceae).</title>
        <authorList>
            <person name="Nyongesa S."/>
            <person name="Weber P."/>
            <person name="Bernet E."/>
            <person name="Pullido F."/>
            <person name="Nieckarz M."/>
            <person name="Delaby M."/>
            <person name="Nieves C."/>
            <person name="Viehboeck T."/>
            <person name="Krause N."/>
            <person name="Rivera-Millot A."/>
            <person name="Nakamura A."/>
            <person name="Vischer N."/>
            <person name="VanNieuwenhze M."/>
            <person name="Brun Y."/>
            <person name="Cava F."/>
            <person name="Bulgheresi S."/>
            <person name="Veyrier F."/>
        </authorList>
    </citation>
    <scope>NUCLEOTIDE SEQUENCE [LARGE SCALE GENOMIC DNA]</scope>
    <source>
        <strain evidence="1 2">SN4</strain>
    </source>
</reference>
<accession>A0ABY4E319</accession>
<protein>
    <submittedName>
        <fullName evidence="1">Uncharacterized protein</fullName>
    </submittedName>
</protein>
<dbReference type="EMBL" id="CP091511">
    <property type="protein sequence ID" value="UOO90174.1"/>
    <property type="molecule type" value="Genomic_DNA"/>
</dbReference>
<dbReference type="RefSeq" id="WP_058355932.1">
    <property type="nucleotide sequence ID" value="NZ_CABKVG010000008.1"/>
</dbReference>
<dbReference type="Proteomes" id="UP000832011">
    <property type="component" value="Chromosome"/>
</dbReference>
<sequence length="122" mass="13275">MKPRLQLQLVLHTLAQQRADAIAALRSSPQDADALAYKRQIDAAIACLQWCERHQVAGNSRVQVLPFPRNAFGEYVLLEANEDGDYLPEAVSDTQGQPISPNSGDLVVLLGHVLNLTDAGTD</sequence>
<name>A0ABY4E319_9NEIS</name>
<gene>
    <name evidence="1" type="ORF">LVJ82_04070</name>
</gene>
<proteinExistence type="predicted"/>